<gene>
    <name evidence="2" type="ORF">CLV93_1143</name>
    <name evidence="1" type="ORF">JCM18694_23840</name>
</gene>
<dbReference type="Proteomes" id="UP000240621">
    <property type="component" value="Unassembled WGS sequence"/>
</dbReference>
<evidence type="ECO:0000313" key="4">
    <source>
        <dbReference type="Proteomes" id="UP000396862"/>
    </source>
</evidence>
<dbReference type="EMBL" id="BLAU01000001">
    <property type="protein sequence ID" value="GET22138.1"/>
    <property type="molecule type" value="Genomic_DNA"/>
</dbReference>
<evidence type="ECO:0000313" key="3">
    <source>
        <dbReference type="Proteomes" id="UP000240621"/>
    </source>
</evidence>
<dbReference type="OrthoDB" id="1376147at2"/>
<proteinExistence type="predicted"/>
<evidence type="ECO:0000313" key="1">
    <source>
        <dbReference type="EMBL" id="GET22138.1"/>
    </source>
</evidence>
<name>A0A2P8C6H5_9BACT</name>
<keyword evidence="4" id="KW-1185">Reference proteome</keyword>
<protein>
    <submittedName>
        <fullName evidence="2">Uncharacterized protein</fullName>
    </submittedName>
</protein>
<dbReference type="AlphaFoldDB" id="A0A2P8C6H5"/>
<sequence>MKHEITDYINLNNRLKELNIDKSISLSILPENIISANSEDDFVFTDTALEIKKYLNHHDIEIELLKSTDLKLKQRRAIDFFAPIVFIGYSILTENYPIVKTVIDLLSKQISDYYKGTFGKKNVKIEIVVETTPKSEYKSINYEGDIEGLKTIPEIIKSLKK</sequence>
<accession>A0A2P8C6H5</accession>
<dbReference type="RefSeq" id="WP_106543681.1">
    <property type="nucleotide sequence ID" value="NZ_BLAU01000001.1"/>
</dbReference>
<organism evidence="2 3">
    <name type="scientific">Prolixibacter denitrificans</name>
    <dbReference type="NCBI Taxonomy" id="1541063"/>
    <lineage>
        <taxon>Bacteria</taxon>
        <taxon>Pseudomonadati</taxon>
        <taxon>Bacteroidota</taxon>
        <taxon>Bacteroidia</taxon>
        <taxon>Marinilabiliales</taxon>
        <taxon>Prolixibacteraceae</taxon>
        <taxon>Prolixibacter</taxon>
    </lineage>
</organism>
<reference evidence="2 3" key="1">
    <citation type="submission" date="2018-03" db="EMBL/GenBank/DDBJ databases">
        <title>Genomic Encyclopedia of Archaeal and Bacterial Type Strains, Phase II (KMG-II): from individual species to whole genera.</title>
        <authorList>
            <person name="Goeker M."/>
        </authorList>
    </citation>
    <scope>NUCLEOTIDE SEQUENCE [LARGE SCALE GENOMIC DNA]</scope>
    <source>
        <strain evidence="2 3">DSM 27267</strain>
    </source>
</reference>
<reference evidence="1 4" key="2">
    <citation type="submission" date="2019-10" db="EMBL/GenBank/DDBJ databases">
        <title>Prolixibacter strains distinguished by the presence of nitrate reductase genes were adept at nitrate-dependent anaerobic corrosion of metallic iron and carbon steel.</title>
        <authorList>
            <person name="Iino T."/>
            <person name="Shono N."/>
            <person name="Ito K."/>
            <person name="Nakamura R."/>
            <person name="Sueoka K."/>
            <person name="Harayama S."/>
            <person name="Ohkuma M."/>
        </authorList>
    </citation>
    <scope>NUCLEOTIDE SEQUENCE [LARGE SCALE GENOMIC DNA]</scope>
    <source>
        <strain evidence="1 4">MIC1-1</strain>
    </source>
</reference>
<evidence type="ECO:0000313" key="2">
    <source>
        <dbReference type="EMBL" id="PSK80566.1"/>
    </source>
</evidence>
<comment type="caution">
    <text evidence="2">The sequence shown here is derived from an EMBL/GenBank/DDBJ whole genome shotgun (WGS) entry which is preliminary data.</text>
</comment>
<dbReference type="EMBL" id="PYGC01000014">
    <property type="protein sequence ID" value="PSK80566.1"/>
    <property type="molecule type" value="Genomic_DNA"/>
</dbReference>
<dbReference type="Proteomes" id="UP000396862">
    <property type="component" value="Unassembled WGS sequence"/>
</dbReference>